<dbReference type="PANTHER" id="PTHR31391:SF23">
    <property type="entry name" value="B3 DOMAIN-CONTAINING PROTEIN OS03G0619800"/>
    <property type="match status" value="1"/>
</dbReference>
<comment type="caution">
    <text evidence="6">The sequence shown here is derived from an EMBL/GenBank/DDBJ whole genome shotgun (WGS) entry which is preliminary data.</text>
</comment>
<keyword evidence="7" id="KW-1185">Reference proteome</keyword>
<dbReference type="AlphaFoldDB" id="A0AAV5DRW3"/>
<dbReference type="Gene3D" id="2.40.330.10">
    <property type="entry name" value="DNA-binding pseudobarrel domain"/>
    <property type="match status" value="1"/>
</dbReference>
<organism evidence="6 7">
    <name type="scientific">Eleusine coracana subsp. coracana</name>
    <dbReference type="NCBI Taxonomy" id="191504"/>
    <lineage>
        <taxon>Eukaryota</taxon>
        <taxon>Viridiplantae</taxon>
        <taxon>Streptophyta</taxon>
        <taxon>Embryophyta</taxon>
        <taxon>Tracheophyta</taxon>
        <taxon>Spermatophyta</taxon>
        <taxon>Magnoliopsida</taxon>
        <taxon>Liliopsida</taxon>
        <taxon>Poales</taxon>
        <taxon>Poaceae</taxon>
        <taxon>PACMAD clade</taxon>
        <taxon>Chloridoideae</taxon>
        <taxon>Cynodonteae</taxon>
        <taxon>Eleusininae</taxon>
        <taxon>Eleusine</taxon>
    </lineage>
</organism>
<protein>
    <submittedName>
        <fullName evidence="6">Uncharacterized protein</fullName>
    </submittedName>
</protein>
<dbReference type="Proteomes" id="UP001054889">
    <property type="component" value="Unassembled WGS sequence"/>
</dbReference>
<accession>A0AAV5DRW3</accession>
<evidence type="ECO:0000256" key="5">
    <source>
        <dbReference type="ARBA" id="ARBA00023242"/>
    </source>
</evidence>
<reference evidence="6" key="2">
    <citation type="submission" date="2021-12" db="EMBL/GenBank/DDBJ databases">
        <title>Resequencing data analysis of finger millet.</title>
        <authorList>
            <person name="Hatakeyama M."/>
            <person name="Aluri S."/>
            <person name="Balachadran M.T."/>
            <person name="Sivarajan S.R."/>
            <person name="Poveda L."/>
            <person name="Shimizu-Inatsugi R."/>
            <person name="Schlapbach R."/>
            <person name="Sreeman S.M."/>
            <person name="Shimizu K.K."/>
        </authorList>
    </citation>
    <scope>NUCLEOTIDE SEQUENCE</scope>
</reference>
<name>A0AAV5DRW3_ELECO</name>
<keyword evidence="3" id="KW-0238">DNA-binding</keyword>
<evidence type="ECO:0000256" key="1">
    <source>
        <dbReference type="ARBA" id="ARBA00004123"/>
    </source>
</evidence>
<dbReference type="SUPFAM" id="SSF101936">
    <property type="entry name" value="DNA-binding pseudobarrel domain"/>
    <property type="match status" value="1"/>
</dbReference>
<gene>
    <name evidence="6" type="primary">ga31214</name>
    <name evidence="6" type="ORF">PR202_ga31214</name>
</gene>
<evidence type="ECO:0000313" key="7">
    <source>
        <dbReference type="Proteomes" id="UP001054889"/>
    </source>
</evidence>
<dbReference type="GO" id="GO:0003677">
    <property type="term" value="F:DNA binding"/>
    <property type="evidence" value="ECO:0007669"/>
    <property type="project" value="UniProtKB-KW"/>
</dbReference>
<evidence type="ECO:0000256" key="3">
    <source>
        <dbReference type="ARBA" id="ARBA00023125"/>
    </source>
</evidence>
<dbReference type="GO" id="GO:0005634">
    <property type="term" value="C:nucleus"/>
    <property type="evidence" value="ECO:0007669"/>
    <property type="project" value="UniProtKB-SubCell"/>
</dbReference>
<dbReference type="InterPro" id="IPR015300">
    <property type="entry name" value="DNA-bd_pseudobarrel_sf"/>
</dbReference>
<keyword evidence="5" id="KW-0539">Nucleus</keyword>
<keyword evidence="4" id="KW-0804">Transcription</keyword>
<comment type="subcellular location">
    <subcellularLocation>
        <location evidence="1">Nucleus</location>
    </subcellularLocation>
</comment>
<reference evidence="6" key="1">
    <citation type="journal article" date="2018" name="DNA Res.">
        <title>Multiple hybrid de novo genome assembly of finger millet, an orphan allotetraploid crop.</title>
        <authorList>
            <person name="Hatakeyama M."/>
            <person name="Aluri S."/>
            <person name="Balachadran M.T."/>
            <person name="Sivarajan S.R."/>
            <person name="Patrignani A."/>
            <person name="Gruter S."/>
            <person name="Poveda L."/>
            <person name="Shimizu-Inatsugi R."/>
            <person name="Baeten J."/>
            <person name="Francoijs K.J."/>
            <person name="Nataraja K.N."/>
            <person name="Reddy Y.A.N."/>
            <person name="Phadnis S."/>
            <person name="Ravikumar R.L."/>
            <person name="Schlapbach R."/>
            <person name="Sreeman S.M."/>
            <person name="Shimizu K.K."/>
        </authorList>
    </citation>
    <scope>NUCLEOTIDE SEQUENCE</scope>
</reference>
<keyword evidence="2" id="KW-0805">Transcription regulation</keyword>
<sequence length="107" mass="12069">MNKNIIGDKGTFALDFDTLYAAPYLPDGEQTLTLHRTGWCKSWSALMHNRRIFDGELCEFARDNRVLIGDICLFELVGIERLAIMVHIIRSEQYCVALSADGGLMTT</sequence>
<evidence type="ECO:0000256" key="2">
    <source>
        <dbReference type="ARBA" id="ARBA00023015"/>
    </source>
</evidence>
<proteinExistence type="predicted"/>
<dbReference type="PANTHER" id="PTHR31391">
    <property type="entry name" value="B3 DOMAIN-CONTAINING PROTEIN OS11G0197600-RELATED"/>
    <property type="match status" value="1"/>
</dbReference>
<dbReference type="EMBL" id="BQKI01000026">
    <property type="protein sequence ID" value="GJN12891.1"/>
    <property type="molecule type" value="Genomic_DNA"/>
</dbReference>
<evidence type="ECO:0000313" key="6">
    <source>
        <dbReference type="EMBL" id="GJN12891.1"/>
    </source>
</evidence>
<evidence type="ECO:0000256" key="4">
    <source>
        <dbReference type="ARBA" id="ARBA00023163"/>
    </source>
</evidence>
<dbReference type="InterPro" id="IPR044837">
    <property type="entry name" value="REM16-like"/>
</dbReference>